<keyword evidence="1" id="KW-1133">Transmembrane helix</keyword>
<dbReference type="AlphaFoldDB" id="V6LGW5"/>
<feature type="transmembrane region" description="Helical" evidence="1">
    <location>
        <begin position="95"/>
        <end position="120"/>
    </location>
</feature>
<reference evidence="2 3" key="1">
    <citation type="journal article" date="2014" name="PLoS Genet.">
        <title>The Genome of Spironucleus salmonicida Highlights a Fish Pathogen Adapted to Fluctuating Environments.</title>
        <authorList>
            <person name="Xu F."/>
            <person name="Jerlstrom-Hultqvist J."/>
            <person name="Einarsson E."/>
            <person name="Astvaldsson A."/>
            <person name="Svard S.G."/>
            <person name="Andersson J.O."/>
        </authorList>
    </citation>
    <scope>NUCLEOTIDE SEQUENCE</scope>
    <source>
        <strain evidence="3">ATCC 50377</strain>
    </source>
</reference>
<name>V6LGW5_9EUKA</name>
<protein>
    <submittedName>
        <fullName evidence="2">Uncharacterized protein</fullName>
    </submittedName>
</protein>
<sequence length="160" mass="17542">MLVALQQCFKYYEFSMHTLRIRKQSHSCTLKTPENVHFTVLYANGSGESFALNDVISLNSGAYTIEIPDAMLIQAVFCQHFPADAILSLSSYKNMVVSIVFSLILTAGMAALVTIIAMFLAMRCRQGSGVDDVTTSSVLRAMAPQFDAMNTGLLDDSRQA</sequence>
<keyword evidence="1" id="KW-0812">Transmembrane</keyword>
<evidence type="ECO:0000256" key="1">
    <source>
        <dbReference type="SAM" id="Phobius"/>
    </source>
</evidence>
<dbReference type="VEuPathDB" id="GiardiaDB:SS50377_20872"/>
<evidence type="ECO:0000313" key="3">
    <source>
        <dbReference type="EMBL" id="KAH0577518.1"/>
    </source>
</evidence>
<gene>
    <name evidence="2" type="ORF">SS50377_16586</name>
    <name evidence="3" type="ORF">SS50377_20872</name>
</gene>
<accession>V6LGW5</accession>
<organism evidence="2">
    <name type="scientific">Spironucleus salmonicida</name>
    <dbReference type="NCBI Taxonomy" id="348837"/>
    <lineage>
        <taxon>Eukaryota</taxon>
        <taxon>Metamonada</taxon>
        <taxon>Diplomonadida</taxon>
        <taxon>Hexamitidae</taxon>
        <taxon>Hexamitinae</taxon>
        <taxon>Spironucleus</taxon>
    </lineage>
</organism>
<dbReference type="EMBL" id="AUWU02000001">
    <property type="protein sequence ID" value="KAH0577518.1"/>
    <property type="molecule type" value="Genomic_DNA"/>
</dbReference>
<dbReference type="EMBL" id="KI546135">
    <property type="protein sequence ID" value="EST43548.1"/>
    <property type="molecule type" value="Genomic_DNA"/>
</dbReference>
<proteinExistence type="predicted"/>
<keyword evidence="1" id="KW-0472">Membrane</keyword>
<dbReference type="Proteomes" id="UP000018208">
    <property type="component" value="Unassembled WGS sequence"/>
</dbReference>
<reference evidence="3" key="2">
    <citation type="submission" date="2020-12" db="EMBL/GenBank/DDBJ databases">
        <title>New Spironucleus salmonicida genome in near-complete chromosomes.</title>
        <authorList>
            <person name="Xu F."/>
            <person name="Kurt Z."/>
            <person name="Jimenez-Gonzalez A."/>
            <person name="Astvaldsson A."/>
            <person name="Andersson J.O."/>
            <person name="Svard S.G."/>
        </authorList>
    </citation>
    <scope>NUCLEOTIDE SEQUENCE</scope>
    <source>
        <strain evidence="3">ATCC 50377</strain>
    </source>
</reference>
<evidence type="ECO:0000313" key="2">
    <source>
        <dbReference type="EMBL" id="EST43548.1"/>
    </source>
</evidence>
<keyword evidence="4" id="KW-1185">Reference proteome</keyword>
<evidence type="ECO:0000313" key="4">
    <source>
        <dbReference type="Proteomes" id="UP000018208"/>
    </source>
</evidence>